<protein>
    <submittedName>
        <fullName evidence="3">Uncharacterized protein</fullName>
    </submittedName>
</protein>
<dbReference type="EMBL" id="JAJKFT010000010">
    <property type="protein sequence ID" value="MCC9629146.1"/>
    <property type="molecule type" value="Genomic_DNA"/>
</dbReference>
<evidence type="ECO:0000256" key="1">
    <source>
        <dbReference type="SAM" id="MobiDB-lite"/>
    </source>
</evidence>
<feature type="region of interest" description="Disordered" evidence="1">
    <location>
        <begin position="114"/>
        <end position="138"/>
    </location>
</feature>
<evidence type="ECO:0000313" key="4">
    <source>
        <dbReference type="Proteomes" id="UP001139103"/>
    </source>
</evidence>
<gene>
    <name evidence="3" type="ORF">LOC68_12125</name>
</gene>
<accession>A0A9X1MM65</accession>
<sequence length="138" mass="14395">MAESQSESEHVESSPAAAPRRNWLAAVGKIALYSFLLLSAGTLFAAQYVPEVANALSFLLPEEEPHSCCSQRSNPCPSTMTADYASYSDGASCCPSSSGCPASGGCPNEMLVTEVDSTPETDPQLAKADNPPIPPVVD</sequence>
<dbReference type="RefSeq" id="WP_230218878.1">
    <property type="nucleotide sequence ID" value="NZ_JAJKFT010000010.1"/>
</dbReference>
<reference evidence="3" key="1">
    <citation type="submission" date="2021-11" db="EMBL/GenBank/DDBJ databases">
        <title>Genome sequence.</title>
        <authorList>
            <person name="Sun Q."/>
        </authorList>
    </citation>
    <scope>NUCLEOTIDE SEQUENCE</scope>
    <source>
        <strain evidence="3">JC732</strain>
    </source>
</reference>
<keyword evidence="2" id="KW-1133">Transmembrane helix</keyword>
<keyword evidence="2" id="KW-0812">Transmembrane</keyword>
<dbReference type="AlphaFoldDB" id="A0A9X1MM65"/>
<proteinExistence type="predicted"/>
<keyword evidence="4" id="KW-1185">Reference proteome</keyword>
<name>A0A9X1MM65_9BACT</name>
<evidence type="ECO:0000313" key="3">
    <source>
        <dbReference type="EMBL" id="MCC9629146.1"/>
    </source>
</evidence>
<feature type="transmembrane region" description="Helical" evidence="2">
    <location>
        <begin position="30"/>
        <end position="49"/>
    </location>
</feature>
<keyword evidence="2" id="KW-0472">Membrane</keyword>
<comment type="caution">
    <text evidence="3">The sequence shown here is derived from an EMBL/GenBank/DDBJ whole genome shotgun (WGS) entry which is preliminary data.</text>
</comment>
<dbReference type="Proteomes" id="UP001139103">
    <property type="component" value="Unassembled WGS sequence"/>
</dbReference>
<organism evidence="3 4">
    <name type="scientific">Blastopirellula sediminis</name>
    <dbReference type="NCBI Taxonomy" id="2894196"/>
    <lineage>
        <taxon>Bacteria</taxon>
        <taxon>Pseudomonadati</taxon>
        <taxon>Planctomycetota</taxon>
        <taxon>Planctomycetia</taxon>
        <taxon>Pirellulales</taxon>
        <taxon>Pirellulaceae</taxon>
        <taxon>Blastopirellula</taxon>
    </lineage>
</organism>
<evidence type="ECO:0000256" key="2">
    <source>
        <dbReference type="SAM" id="Phobius"/>
    </source>
</evidence>